<comment type="caution">
    <text evidence="12">The sequence shown here is derived from an EMBL/GenBank/DDBJ whole genome shotgun (WGS) entry which is preliminary data.</text>
</comment>
<evidence type="ECO:0000256" key="4">
    <source>
        <dbReference type="ARBA" id="ARBA00022679"/>
    </source>
</evidence>
<dbReference type="SMART" id="SM00073">
    <property type="entry name" value="HPT"/>
    <property type="match status" value="1"/>
</dbReference>
<dbReference type="Pfam" id="PF01584">
    <property type="entry name" value="CheW"/>
    <property type="match status" value="1"/>
</dbReference>
<keyword evidence="3 7" id="KW-0597">Phosphoprotein</keyword>
<evidence type="ECO:0000313" key="12">
    <source>
        <dbReference type="EMBL" id="TDU71341.1"/>
    </source>
</evidence>
<dbReference type="InterPro" id="IPR051315">
    <property type="entry name" value="Bact_Chemotaxis_CheA"/>
</dbReference>
<keyword evidence="5 12" id="KW-0418">Kinase</keyword>
<gene>
    <name evidence="12" type="ORF">EI77_02465</name>
</gene>
<dbReference type="FunFam" id="3.30.565.10:FF:000016">
    <property type="entry name" value="Chemotaxis protein CheA, putative"/>
    <property type="match status" value="1"/>
</dbReference>
<dbReference type="PROSITE" id="PS50109">
    <property type="entry name" value="HIS_KIN"/>
    <property type="match status" value="1"/>
</dbReference>
<dbReference type="Gene3D" id="1.20.120.160">
    <property type="entry name" value="HPT domain"/>
    <property type="match status" value="1"/>
</dbReference>
<dbReference type="InterPro" id="IPR036641">
    <property type="entry name" value="HPT_dom_sf"/>
</dbReference>
<dbReference type="InterPro" id="IPR005467">
    <property type="entry name" value="His_kinase_dom"/>
</dbReference>
<dbReference type="PROSITE" id="PS50851">
    <property type="entry name" value="CHEW"/>
    <property type="match status" value="1"/>
</dbReference>
<dbReference type="InterPro" id="IPR004358">
    <property type="entry name" value="Sig_transdc_His_kin-like_C"/>
</dbReference>
<comment type="catalytic activity">
    <reaction evidence="1">
        <text>ATP + protein L-histidine = ADP + protein N-phospho-L-histidine.</text>
        <dbReference type="EC" id="2.7.13.3"/>
    </reaction>
</comment>
<dbReference type="Pfam" id="PF00072">
    <property type="entry name" value="Response_reg"/>
    <property type="match status" value="1"/>
</dbReference>
<dbReference type="PANTHER" id="PTHR43395:SF1">
    <property type="entry name" value="CHEMOTAXIS PROTEIN CHEA"/>
    <property type="match status" value="1"/>
</dbReference>
<proteinExistence type="predicted"/>
<dbReference type="GO" id="GO:0000155">
    <property type="term" value="F:phosphorelay sensor kinase activity"/>
    <property type="evidence" value="ECO:0007669"/>
    <property type="project" value="UniProtKB-ARBA"/>
</dbReference>
<evidence type="ECO:0000259" key="10">
    <source>
        <dbReference type="PROSITE" id="PS50851"/>
    </source>
</evidence>
<feature type="domain" description="CheW-like" evidence="10">
    <location>
        <begin position="414"/>
        <end position="547"/>
    </location>
</feature>
<evidence type="ECO:0000259" key="9">
    <source>
        <dbReference type="PROSITE" id="PS50110"/>
    </source>
</evidence>
<feature type="modified residue" description="4-aspartylphosphate" evidence="7">
    <location>
        <position position="614"/>
    </location>
</feature>
<dbReference type="Gene3D" id="2.30.30.40">
    <property type="entry name" value="SH3 Domains"/>
    <property type="match status" value="1"/>
</dbReference>
<dbReference type="OrthoDB" id="9803176at2"/>
<dbReference type="Pfam" id="PF02518">
    <property type="entry name" value="HATPase_c"/>
    <property type="match status" value="1"/>
</dbReference>
<reference evidence="12 13" key="1">
    <citation type="submission" date="2019-03" db="EMBL/GenBank/DDBJ databases">
        <title>Genomic Encyclopedia of Archaeal and Bacterial Type Strains, Phase II (KMG-II): from individual species to whole genera.</title>
        <authorList>
            <person name="Goeker M."/>
        </authorList>
    </citation>
    <scope>NUCLEOTIDE SEQUENCE [LARGE SCALE GENOMIC DNA]</scope>
    <source>
        <strain evidence="12 13">ATCC 25309</strain>
    </source>
</reference>
<dbReference type="AlphaFoldDB" id="A0A4R7RZP3"/>
<dbReference type="CDD" id="cd00088">
    <property type="entry name" value="HPT"/>
    <property type="match status" value="1"/>
</dbReference>
<sequence length="682" mass="74638">MSDSDLHQRVLAAFQTEFKEQMQAIRAMLAAWPYYSGMLLDEAFRMAHSMKGSARVCDLNEVEDIAHQLEHTLSQLTKGEISATPEVKERISSHADAAEDAMALAMERELATYSVETEASPAPMGGHDTLRIESVLLEALLLSTGQLLTEAARQESLEREMSLLARELEQLRSLSHQDRLDEGDLRFQVREAGKHLQQIRTRQQQGSRSLRVLSSRVQENVGHICMVPISSMCEGFPKMMRDLSGETGKPARFTMTGTENRADRAVLQALKDPVMHALRNAISHGIEGPARRRAAGKPEAGDVRMHMDIDGHFLRLTISDDGGGVDVEQVKQKAIRAGLLTVTEAEQQTAEAITDLIFHAGLSTAAELTTVSGRGVGLSVVRERVSQFQGQVKMTSRHGLGSSLEIRVPVSISARRLLLLRAAGRLFALPLNSIKYLRRVDDLHVADGRSMVFIDGGAVQVITAAEAAGTQPLITRDEDGKVQVAVLQGEKPLALHVEAVIGEFHALIRPLPYPASRSPHFSGAIVTEEGQVVLVLNTLTLADRSRATPVPENRQKAVEKPRQATVLVVDDSFTARTLQKSILETAGYHVRIAEDGRAALKILHAETVALVVSDIQMPHLDGFGLLSTMKSQPALADIPLILVTSLSSQEDQERGLALGADAYIVKERFDHQELLSVVRQLV</sequence>
<name>A0A4R7RZP3_9BACT</name>
<feature type="domain" description="Response regulatory" evidence="9">
    <location>
        <begin position="565"/>
        <end position="681"/>
    </location>
</feature>
<dbReference type="InterPro" id="IPR036890">
    <property type="entry name" value="HATPase_C_sf"/>
</dbReference>
<dbReference type="GO" id="GO:0006935">
    <property type="term" value="P:chemotaxis"/>
    <property type="evidence" value="ECO:0007669"/>
    <property type="project" value="InterPro"/>
</dbReference>
<dbReference type="PANTHER" id="PTHR43395">
    <property type="entry name" value="SENSOR HISTIDINE KINASE CHEA"/>
    <property type="match status" value="1"/>
</dbReference>
<evidence type="ECO:0000256" key="1">
    <source>
        <dbReference type="ARBA" id="ARBA00000085"/>
    </source>
</evidence>
<dbReference type="SUPFAM" id="SSF55874">
    <property type="entry name" value="ATPase domain of HSP90 chaperone/DNA topoisomerase II/histidine kinase"/>
    <property type="match status" value="1"/>
</dbReference>
<evidence type="ECO:0000256" key="7">
    <source>
        <dbReference type="PROSITE-ProRule" id="PRU00169"/>
    </source>
</evidence>
<evidence type="ECO:0000259" key="8">
    <source>
        <dbReference type="PROSITE" id="PS50109"/>
    </source>
</evidence>
<dbReference type="SUPFAM" id="SSF50341">
    <property type="entry name" value="CheW-like"/>
    <property type="match status" value="1"/>
</dbReference>
<dbReference type="SMART" id="SM00448">
    <property type="entry name" value="REC"/>
    <property type="match status" value="1"/>
</dbReference>
<dbReference type="Gene3D" id="3.40.50.2300">
    <property type="match status" value="1"/>
</dbReference>
<feature type="domain" description="Histidine kinase" evidence="8">
    <location>
        <begin position="173"/>
        <end position="412"/>
    </location>
</feature>
<dbReference type="InterPro" id="IPR008207">
    <property type="entry name" value="Sig_transdc_His_kin_Hpt_dom"/>
</dbReference>
<dbReference type="EMBL" id="SOCA01000003">
    <property type="protein sequence ID" value="TDU71341.1"/>
    <property type="molecule type" value="Genomic_DNA"/>
</dbReference>
<evidence type="ECO:0000256" key="3">
    <source>
        <dbReference type="ARBA" id="ARBA00022553"/>
    </source>
</evidence>
<accession>A0A4R7RZP3</accession>
<keyword evidence="13" id="KW-1185">Reference proteome</keyword>
<feature type="modified residue" description="Phosphohistidine" evidence="6">
    <location>
        <position position="48"/>
    </location>
</feature>
<dbReference type="PRINTS" id="PR00344">
    <property type="entry name" value="BCTRLSENSOR"/>
</dbReference>
<evidence type="ECO:0000259" key="11">
    <source>
        <dbReference type="PROSITE" id="PS50894"/>
    </source>
</evidence>
<dbReference type="PROSITE" id="PS50894">
    <property type="entry name" value="HPT"/>
    <property type="match status" value="1"/>
</dbReference>
<dbReference type="Gene3D" id="3.30.565.10">
    <property type="entry name" value="Histidine kinase-like ATPase, C-terminal domain"/>
    <property type="match status" value="1"/>
</dbReference>
<dbReference type="InterPro" id="IPR002545">
    <property type="entry name" value="CheW-lke_dom"/>
</dbReference>
<evidence type="ECO:0000256" key="5">
    <source>
        <dbReference type="ARBA" id="ARBA00022777"/>
    </source>
</evidence>
<evidence type="ECO:0000256" key="6">
    <source>
        <dbReference type="PROSITE-ProRule" id="PRU00110"/>
    </source>
</evidence>
<dbReference type="Proteomes" id="UP000295662">
    <property type="component" value="Unassembled WGS sequence"/>
</dbReference>
<organism evidence="12 13">
    <name type="scientific">Prosthecobacter fusiformis</name>
    <dbReference type="NCBI Taxonomy" id="48464"/>
    <lineage>
        <taxon>Bacteria</taxon>
        <taxon>Pseudomonadati</taxon>
        <taxon>Verrucomicrobiota</taxon>
        <taxon>Verrucomicrobiia</taxon>
        <taxon>Verrucomicrobiales</taxon>
        <taxon>Verrucomicrobiaceae</taxon>
        <taxon>Prosthecobacter</taxon>
    </lineage>
</organism>
<dbReference type="RefSeq" id="WP_133795503.1">
    <property type="nucleotide sequence ID" value="NZ_SOCA01000003.1"/>
</dbReference>
<dbReference type="InterPro" id="IPR003594">
    <property type="entry name" value="HATPase_dom"/>
</dbReference>
<dbReference type="InterPro" id="IPR036061">
    <property type="entry name" value="CheW-like_dom_sf"/>
</dbReference>
<dbReference type="Pfam" id="PF01627">
    <property type="entry name" value="Hpt"/>
    <property type="match status" value="1"/>
</dbReference>
<dbReference type="InterPro" id="IPR001789">
    <property type="entry name" value="Sig_transdc_resp-reg_receiver"/>
</dbReference>
<feature type="domain" description="HPt" evidence="11">
    <location>
        <begin position="3"/>
        <end position="108"/>
    </location>
</feature>
<dbReference type="SUPFAM" id="SSF52172">
    <property type="entry name" value="CheY-like"/>
    <property type="match status" value="1"/>
</dbReference>
<evidence type="ECO:0000256" key="2">
    <source>
        <dbReference type="ARBA" id="ARBA00012438"/>
    </source>
</evidence>
<dbReference type="SUPFAM" id="SSF47226">
    <property type="entry name" value="Histidine-containing phosphotransfer domain, HPT domain"/>
    <property type="match status" value="1"/>
</dbReference>
<dbReference type="EC" id="2.7.13.3" evidence="2"/>
<keyword evidence="4" id="KW-0808">Transferase</keyword>
<evidence type="ECO:0000313" key="13">
    <source>
        <dbReference type="Proteomes" id="UP000295662"/>
    </source>
</evidence>
<dbReference type="InterPro" id="IPR011006">
    <property type="entry name" value="CheY-like_superfamily"/>
</dbReference>
<dbReference type="SMART" id="SM00387">
    <property type="entry name" value="HATPase_c"/>
    <property type="match status" value="1"/>
</dbReference>
<dbReference type="PROSITE" id="PS50110">
    <property type="entry name" value="RESPONSE_REGULATORY"/>
    <property type="match status" value="1"/>
</dbReference>
<dbReference type="SMART" id="SM00260">
    <property type="entry name" value="CheW"/>
    <property type="match status" value="1"/>
</dbReference>
<protein>
    <recommendedName>
        <fullName evidence="2">histidine kinase</fullName>
        <ecNumber evidence="2">2.7.13.3</ecNumber>
    </recommendedName>
</protein>